<keyword evidence="1" id="KW-0378">Hydrolase</keyword>
<dbReference type="NCBIfam" id="TIGR01490">
    <property type="entry name" value="HAD-SF-IB-hyp1"/>
    <property type="match status" value="1"/>
</dbReference>
<dbReference type="InterPro" id="IPR006385">
    <property type="entry name" value="HAD_hydro_SerB1"/>
</dbReference>
<dbReference type="SUPFAM" id="SSF56784">
    <property type="entry name" value="HAD-like"/>
    <property type="match status" value="1"/>
</dbReference>
<dbReference type="PANTHER" id="PTHR43344:SF14">
    <property type="entry name" value="HAD-IB FAMILY HYDROLASE"/>
    <property type="match status" value="1"/>
</dbReference>
<protein>
    <submittedName>
        <fullName evidence="1">HAD-IB family hydrolase</fullName>
    </submittedName>
</protein>
<dbReference type="Gene3D" id="1.20.1440.100">
    <property type="entry name" value="SG protein - dephosphorylation function"/>
    <property type="match status" value="1"/>
</dbReference>
<gene>
    <name evidence="1" type="ORF">L2764_17025</name>
</gene>
<dbReference type="InterPro" id="IPR023214">
    <property type="entry name" value="HAD_sf"/>
</dbReference>
<proteinExistence type="predicted"/>
<accession>A0ABT0LFM3</accession>
<dbReference type="NCBIfam" id="TIGR01488">
    <property type="entry name" value="HAD-SF-IB"/>
    <property type="match status" value="1"/>
</dbReference>
<comment type="caution">
    <text evidence="1">The sequence shown here is derived from an EMBL/GenBank/DDBJ whole genome shotgun (WGS) entry which is preliminary data.</text>
</comment>
<evidence type="ECO:0000313" key="2">
    <source>
        <dbReference type="Proteomes" id="UP001203423"/>
    </source>
</evidence>
<name>A0ABT0LFM3_9GAMM</name>
<evidence type="ECO:0000313" key="1">
    <source>
        <dbReference type="EMBL" id="MCL1126132.1"/>
    </source>
</evidence>
<keyword evidence="2" id="KW-1185">Reference proteome</keyword>
<dbReference type="InterPro" id="IPR050582">
    <property type="entry name" value="HAD-like_SerB"/>
</dbReference>
<dbReference type="Pfam" id="PF12710">
    <property type="entry name" value="HAD"/>
    <property type="match status" value="1"/>
</dbReference>
<dbReference type="GO" id="GO:0016787">
    <property type="term" value="F:hydrolase activity"/>
    <property type="evidence" value="ECO:0007669"/>
    <property type="project" value="UniProtKB-KW"/>
</dbReference>
<sequence>MKLALFDFDGTLTTTETFSPFLRFAIPQKRLTWVRWCLWPLVLGYKLQLISARFTRIWLSRFCYQGMSGTELNQLGNQFALEYIPSVIYKKTLSRLIWHQQQGHEVAIVSASLDIYLRPWCKSLGIHLLCSQLEIKNNIATGQYTTGDCSGINKYQHIIRHYQLEQYETIYAYGNSIEDNEMLDIADIKYYQGKVIQ</sequence>
<organism evidence="1 2">
    <name type="scientific">Shewanella surugensis</name>
    <dbReference type="NCBI Taxonomy" id="212020"/>
    <lineage>
        <taxon>Bacteria</taxon>
        <taxon>Pseudomonadati</taxon>
        <taxon>Pseudomonadota</taxon>
        <taxon>Gammaproteobacteria</taxon>
        <taxon>Alteromonadales</taxon>
        <taxon>Shewanellaceae</taxon>
        <taxon>Shewanella</taxon>
    </lineage>
</organism>
<dbReference type="CDD" id="cd02612">
    <property type="entry name" value="HAD_PGPPase"/>
    <property type="match status" value="1"/>
</dbReference>
<dbReference type="PANTHER" id="PTHR43344">
    <property type="entry name" value="PHOSPHOSERINE PHOSPHATASE"/>
    <property type="match status" value="1"/>
</dbReference>
<dbReference type="RefSeq" id="WP_248941494.1">
    <property type="nucleotide sequence ID" value="NZ_JAKIKS010000074.1"/>
</dbReference>
<dbReference type="Proteomes" id="UP001203423">
    <property type="component" value="Unassembled WGS sequence"/>
</dbReference>
<dbReference type="InterPro" id="IPR036412">
    <property type="entry name" value="HAD-like_sf"/>
</dbReference>
<dbReference type="EMBL" id="JAKIKS010000074">
    <property type="protein sequence ID" value="MCL1126132.1"/>
    <property type="molecule type" value="Genomic_DNA"/>
</dbReference>
<reference evidence="1 2" key="1">
    <citation type="submission" date="2022-01" db="EMBL/GenBank/DDBJ databases">
        <title>Whole genome-based taxonomy of the Shewanellaceae.</title>
        <authorList>
            <person name="Martin-Rodriguez A.J."/>
        </authorList>
    </citation>
    <scope>NUCLEOTIDE SEQUENCE [LARGE SCALE GENOMIC DNA]</scope>
    <source>
        <strain evidence="1 2">DSM 17177</strain>
    </source>
</reference>
<dbReference type="Gene3D" id="3.40.50.1000">
    <property type="entry name" value="HAD superfamily/HAD-like"/>
    <property type="match status" value="1"/>
</dbReference>